<dbReference type="PANTHER" id="PTHR34276:SF1">
    <property type="entry name" value="MINI-RIBONUCLEASE 3"/>
    <property type="match status" value="1"/>
</dbReference>
<gene>
    <name evidence="4" type="primary">mrnC</name>
    <name evidence="6" type="ORF">KQI42_11630</name>
</gene>
<dbReference type="RefSeq" id="WP_216519941.1">
    <property type="nucleotide sequence ID" value="NZ_JAHLPM010000009.1"/>
</dbReference>
<keyword evidence="4" id="KW-0690">Ribosome biogenesis</keyword>
<dbReference type="HAMAP" id="MF_01468">
    <property type="entry name" value="RNase_Mini_III"/>
    <property type="match status" value="1"/>
</dbReference>
<dbReference type="SMART" id="SM00535">
    <property type="entry name" value="RIBOc"/>
    <property type="match status" value="1"/>
</dbReference>
<keyword evidence="4" id="KW-0699">rRNA-binding</keyword>
<evidence type="ECO:0000256" key="4">
    <source>
        <dbReference type="HAMAP-Rule" id="MF_01468"/>
    </source>
</evidence>
<dbReference type="EMBL" id="JAHLPM010000009">
    <property type="protein sequence ID" value="MBU5438666.1"/>
    <property type="molecule type" value="Genomic_DNA"/>
</dbReference>
<dbReference type="InterPro" id="IPR008226">
    <property type="entry name" value="Mini3_fam"/>
</dbReference>
<dbReference type="Proteomes" id="UP000749471">
    <property type="component" value="Unassembled WGS sequence"/>
</dbReference>
<evidence type="ECO:0000259" key="5">
    <source>
        <dbReference type="SMART" id="SM00535"/>
    </source>
</evidence>
<keyword evidence="7" id="KW-1185">Reference proteome</keyword>
<keyword evidence="2 4" id="KW-0255">Endonuclease</keyword>
<comment type="subunit">
    <text evidence="4">Homodimer.</text>
</comment>
<keyword evidence="4" id="KW-0698">rRNA processing</keyword>
<dbReference type="PANTHER" id="PTHR34276">
    <property type="entry name" value="MINI-RIBONUCLEASE 3"/>
    <property type="match status" value="1"/>
</dbReference>
<keyword evidence="1 4" id="KW-0540">Nuclease</keyword>
<organism evidence="6 7">
    <name type="scientific">Tissierella simiarum</name>
    <dbReference type="NCBI Taxonomy" id="2841534"/>
    <lineage>
        <taxon>Bacteria</taxon>
        <taxon>Bacillati</taxon>
        <taxon>Bacillota</taxon>
        <taxon>Tissierellia</taxon>
        <taxon>Tissierellales</taxon>
        <taxon>Tissierellaceae</taxon>
        <taxon>Tissierella</taxon>
    </lineage>
</organism>
<dbReference type="CDD" id="cd00593">
    <property type="entry name" value="RIBOc"/>
    <property type="match status" value="1"/>
</dbReference>
<comment type="similarity">
    <text evidence="4">Belongs to the MrnC RNase family.</text>
</comment>
<keyword evidence="3 4" id="KW-0378">Hydrolase</keyword>
<accession>A0ABS6E7Z7</accession>
<name>A0ABS6E7Z7_9FIRM</name>
<evidence type="ECO:0000313" key="7">
    <source>
        <dbReference type="Proteomes" id="UP000749471"/>
    </source>
</evidence>
<evidence type="ECO:0000256" key="2">
    <source>
        <dbReference type="ARBA" id="ARBA00022759"/>
    </source>
</evidence>
<feature type="active site" evidence="4">
    <location>
        <position position="33"/>
    </location>
</feature>
<protein>
    <recommendedName>
        <fullName evidence="4">Mini-ribonuclease 3</fullName>
        <shortName evidence="4">Mini-3</shortName>
        <shortName evidence="4">Mini-RNase 3</shortName>
        <ecNumber evidence="4">3.1.26.-</ecNumber>
    </recommendedName>
    <alternativeName>
        <fullName evidence="4">Mini-RNase III</fullName>
        <shortName evidence="4">Mini-III</shortName>
    </alternativeName>
</protein>
<comment type="function">
    <text evidence="4">Involved in correct processing of both the 5' and 3' ends of 23S rRNA precursor. Processes 30S rRNA precursor transcript even in absence of ribonuclease 3 (Rnc); Rnc processes 30S rRNA into smaller rRNA precursors.</text>
</comment>
<keyword evidence="4" id="KW-0460">Magnesium</keyword>
<dbReference type="PIRSF" id="PIRSF005520">
    <property type="entry name" value="UCP005520"/>
    <property type="match status" value="1"/>
</dbReference>
<feature type="domain" description="RNase III" evidence="5">
    <location>
        <begin position="6"/>
        <end position="140"/>
    </location>
</feature>
<dbReference type="EC" id="3.1.26.-" evidence="4"/>
<comment type="cofactor">
    <cofactor evidence="4">
        <name>Mg(2+)</name>
        <dbReference type="ChEBI" id="CHEBI:18420"/>
    </cofactor>
</comment>
<comment type="subcellular location">
    <subcellularLocation>
        <location evidence="4">Cytoplasm</location>
    </subcellularLocation>
</comment>
<evidence type="ECO:0000313" key="6">
    <source>
        <dbReference type="EMBL" id="MBU5438666.1"/>
    </source>
</evidence>
<keyword evidence="4" id="KW-0694">RNA-binding</keyword>
<dbReference type="Pfam" id="PF00636">
    <property type="entry name" value="Ribonuclease_3"/>
    <property type="match status" value="1"/>
</dbReference>
<evidence type="ECO:0000256" key="3">
    <source>
        <dbReference type="ARBA" id="ARBA00022801"/>
    </source>
</evidence>
<comment type="caution">
    <text evidence="6">The sequence shown here is derived from an EMBL/GenBank/DDBJ whole genome shotgun (WGS) entry which is preliminary data.</text>
</comment>
<sequence length="141" mass="16254">MEKETNLFRNINTKLSGEDVNMLSPLQLAYIGDAVYELFIRTYLLKKGLPVKNLHKEATKYVKAKAQSQIVHILEDNLSEEEKNIVKRGRNAKTNSMPKNADMIDYKYATGLESLMGYLYLTEQDQRLGQLFEKIAHIELD</sequence>
<reference evidence="6 7" key="1">
    <citation type="submission" date="2021-06" db="EMBL/GenBank/DDBJ databases">
        <authorList>
            <person name="Sun Q."/>
            <person name="Li D."/>
        </authorList>
    </citation>
    <scope>NUCLEOTIDE SEQUENCE [LARGE SCALE GENOMIC DNA]</scope>
    <source>
        <strain evidence="6 7">MSJ-40</strain>
    </source>
</reference>
<proteinExistence type="inferred from homology"/>
<evidence type="ECO:0000256" key="1">
    <source>
        <dbReference type="ARBA" id="ARBA00022722"/>
    </source>
</evidence>
<keyword evidence="4" id="KW-0963">Cytoplasm</keyword>
<dbReference type="InterPro" id="IPR000999">
    <property type="entry name" value="RNase_III_dom"/>
</dbReference>